<organism evidence="3 4">
    <name type="scientific">Dongia soli</name>
    <dbReference type="NCBI Taxonomy" id="600628"/>
    <lineage>
        <taxon>Bacteria</taxon>
        <taxon>Pseudomonadati</taxon>
        <taxon>Pseudomonadota</taxon>
        <taxon>Alphaproteobacteria</taxon>
        <taxon>Rhodospirillales</taxon>
        <taxon>Dongiaceae</taxon>
        <taxon>Dongia</taxon>
    </lineage>
</organism>
<evidence type="ECO:0000313" key="4">
    <source>
        <dbReference type="Proteomes" id="UP001279642"/>
    </source>
</evidence>
<dbReference type="PANTHER" id="PTHR46797">
    <property type="entry name" value="HTH-TYPE TRANSCRIPTIONAL REGULATOR"/>
    <property type="match status" value="1"/>
</dbReference>
<evidence type="ECO:0000259" key="2">
    <source>
        <dbReference type="PROSITE" id="PS50943"/>
    </source>
</evidence>
<dbReference type="SMART" id="SM00530">
    <property type="entry name" value="HTH_XRE"/>
    <property type="match status" value="1"/>
</dbReference>
<keyword evidence="4" id="KW-1185">Reference proteome</keyword>
<dbReference type="InterPro" id="IPR001387">
    <property type="entry name" value="Cro/C1-type_HTH"/>
</dbReference>
<dbReference type="RefSeq" id="WP_320510421.1">
    <property type="nucleotide sequence ID" value="NZ_JAXCLW010000009.1"/>
</dbReference>
<dbReference type="CDD" id="cd02209">
    <property type="entry name" value="cupin_XRE_C"/>
    <property type="match status" value="1"/>
</dbReference>
<dbReference type="InterPro" id="IPR013096">
    <property type="entry name" value="Cupin_2"/>
</dbReference>
<protein>
    <submittedName>
        <fullName evidence="3">Cupin domain-containing protein</fullName>
    </submittedName>
</protein>
<dbReference type="SUPFAM" id="SSF51182">
    <property type="entry name" value="RmlC-like cupins"/>
    <property type="match status" value="1"/>
</dbReference>
<dbReference type="InterPro" id="IPR014710">
    <property type="entry name" value="RmlC-like_jellyroll"/>
</dbReference>
<keyword evidence="1" id="KW-0238">DNA-binding</keyword>
<dbReference type="InterPro" id="IPR011051">
    <property type="entry name" value="RmlC_Cupin_sf"/>
</dbReference>
<dbReference type="Gene3D" id="2.60.120.10">
    <property type="entry name" value="Jelly Rolls"/>
    <property type="match status" value="1"/>
</dbReference>
<dbReference type="InterPro" id="IPR010982">
    <property type="entry name" value="Lambda_DNA-bd_dom_sf"/>
</dbReference>
<dbReference type="CDD" id="cd00093">
    <property type="entry name" value="HTH_XRE"/>
    <property type="match status" value="1"/>
</dbReference>
<reference evidence="3 4" key="1">
    <citation type="journal article" date="2016" name="Antonie Van Leeuwenhoek">
        <title>Dongia soli sp. nov., isolated from soil from Dokdo, Korea.</title>
        <authorList>
            <person name="Kim D.U."/>
            <person name="Lee H."/>
            <person name="Kim H."/>
            <person name="Kim S.G."/>
            <person name="Ka J.O."/>
        </authorList>
    </citation>
    <scope>NUCLEOTIDE SEQUENCE [LARGE SCALE GENOMIC DNA]</scope>
    <source>
        <strain evidence="3 4">D78</strain>
    </source>
</reference>
<evidence type="ECO:0000256" key="1">
    <source>
        <dbReference type="ARBA" id="ARBA00023125"/>
    </source>
</evidence>
<dbReference type="Pfam" id="PF07883">
    <property type="entry name" value="Cupin_2"/>
    <property type="match status" value="1"/>
</dbReference>
<sequence length="192" mass="20916">MGASGIDPRARELGERIRTRRRAMGLTLTQLADRIGVSIGTLSQTERGLGSPSVRILYDLSAVFEVSPAWLIDPGSNSARRDDSPFIVRVDQRQLFVDSDGLRKQLMSPRGVSQLNGFFVEMAPGAGSGDKPYTHAGEEIAFVTAGTVELEIDGKCHVLNEGDCFGFSSSLPHQFRNIGSGRAMVFWVNTRT</sequence>
<dbReference type="Gene3D" id="1.10.260.40">
    <property type="entry name" value="lambda repressor-like DNA-binding domains"/>
    <property type="match status" value="1"/>
</dbReference>
<dbReference type="PANTHER" id="PTHR46797:SF2">
    <property type="entry name" value="TRANSCRIPTIONAL REGULATOR"/>
    <property type="match status" value="1"/>
</dbReference>
<feature type="domain" description="HTH cro/C1-type" evidence="2">
    <location>
        <begin position="17"/>
        <end position="71"/>
    </location>
</feature>
<dbReference type="EMBL" id="JAXCLW010000009">
    <property type="protein sequence ID" value="MDY0885346.1"/>
    <property type="molecule type" value="Genomic_DNA"/>
</dbReference>
<comment type="caution">
    <text evidence="3">The sequence shown here is derived from an EMBL/GenBank/DDBJ whole genome shotgun (WGS) entry which is preliminary data.</text>
</comment>
<accession>A0ABU5EG59</accession>
<evidence type="ECO:0000313" key="3">
    <source>
        <dbReference type="EMBL" id="MDY0885346.1"/>
    </source>
</evidence>
<dbReference type="PROSITE" id="PS50943">
    <property type="entry name" value="HTH_CROC1"/>
    <property type="match status" value="1"/>
</dbReference>
<dbReference type="SUPFAM" id="SSF47413">
    <property type="entry name" value="lambda repressor-like DNA-binding domains"/>
    <property type="match status" value="1"/>
</dbReference>
<dbReference type="Proteomes" id="UP001279642">
    <property type="component" value="Unassembled WGS sequence"/>
</dbReference>
<dbReference type="InterPro" id="IPR050807">
    <property type="entry name" value="TransReg_Diox_bact_type"/>
</dbReference>
<dbReference type="Pfam" id="PF01381">
    <property type="entry name" value="HTH_3"/>
    <property type="match status" value="1"/>
</dbReference>
<name>A0ABU5EG59_9PROT</name>
<gene>
    <name evidence="3" type="ORF">SMD27_21065</name>
</gene>
<proteinExistence type="predicted"/>